<evidence type="ECO:0000256" key="3">
    <source>
        <dbReference type="ARBA" id="ARBA00044493"/>
    </source>
</evidence>
<dbReference type="Gene3D" id="1.25.40.10">
    <property type="entry name" value="Tetratricopeptide repeat domain"/>
    <property type="match status" value="2"/>
</dbReference>
<dbReference type="GeneID" id="55990746"/>
<feature type="coiled-coil region" evidence="5">
    <location>
        <begin position="770"/>
        <end position="797"/>
    </location>
</feature>
<evidence type="ECO:0000313" key="8">
    <source>
        <dbReference type="Proteomes" id="UP000509510"/>
    </source>
</evidence>
<feature type="region of interest" description="Disordered" evidence="6">
    <location>
        <begin position="1"/>
        <end position="147"/>
    </location>
</feature>
<dbReference type="OrthoDB" id="185373at2759"/>
<accession>A0A7H8QRR1</accession>
<dbReference type="AlphaFoldDB" id="A0A7H8QRR1"/>
<evidence type="ECO:0008006" key="9">
    <source>
        <dbReference type="Google" id="ProtNLM"/>
    </source>
</evidence>
<evidence type="ECO:0000256" key="2">
    <source>
        <dbReference type="ARBA" id="ARBA00022737"/>
    </source>
</evidence>
<comment type="subunit">
    <text evidence="4">Binds to mitochondrial small subunit 15S rRNA.</text>
</comment>
<protein>
    <recommendedName>
        <fullName evidence="9">Pentacotripeptide-repeat region of PRORP domain-containing protein</fullName>
    </recommendedName>
</protein>
<dbReference type="InterPro" id="IPR002885">
    <property type="entry name" value="PPR_rpt"/>
</dbReference>
<evidence type="ECO:0000256" key="6">
    <source>
        <dbReference type="SAM" id="MobiDB-lite"/>
    </source>
</evidence>
<dbReference type="PANTHER" id="PTHR47447">
    <property type="entry name" value="OS03G0856100 PROTEIN"/>
    <property type="match status" value="1"/>
</dbReference>
<feature type="compositionally biased region" description="Basic residues" evidence="6">
    <location>
        <begin position="126"/>
        <end position="138"/>
    </location>
</feature>
<feature type="compositionally biased region" description="Basic and acidic residues" evidence="6">
    <location>
        <begin position="49"/>
        <end position="59"/>
    </location>
</feature>
<comment type="function">
    <text evidence="3">Regulates mitochondrial small subunit maturation by controlling 15S rRNA 5'-end processing. Localizes to the 5' precursor of the 15S rRNA in a position that is subsequently occupied by mS47 in the mature yeast mtSSU. Uses structure and sequence-specific RNA recognition, binding to a single-stranded region of the precursor and specifically recognizing bases -6 to -1. The exchange of Ccm1 for mS47 is coupled to the irreversible removal of precursor rRNA that is accompanied by conformational changes of the mitoribosomal proteins uS5m and mS26. These conformational changes signal completion of 5'-end rRNA processing through protection of the mature 5'-end of the 15S rRNA and stabilization of mS47. The removal of the 5' precursor together with the dissociation of Ccm1 may be catalyzed by the 5'-3' exoribonuclease Pet127. Involved in the specific removal of group I introns in mitochondrial encoded transcripts.</text>
</comment>
<keyword evidence="5" id="KW-0175">Coiled coil</keyword>
<dbReference type="Pfam" id="PF13812">
    <property type="entry name" value="PPR_3"/>
    <property type="match status" value="1"/>
</dbReference>
<organism evidence="7 8">
    <name type="scientific">Talaromyces rugulosus</name>
    <name type="common">Penicillium rugulosum</name>
    <dbReference type="NCBI Taxonomy" id="121627"/>
    <lineage>
        <taxon>Eukaryota</taxon>
        <taxon>Fungi</taxon>
        <taxon>Dikarya</taxon>
        <taxon>Ascomycota</taxon>
        <taxon>Pezizomycotina</taxon>
        <taxon>Eurotiomycetes</taxon>
        <taxon>Eurotiomycetidae</taxon>
        <taxon>Eurotiales</taxon>
        <taxon>Trichocomaceae</taxon>
        <taxon>Talaromyces</taxon>
        <taxon>Talaromyces sect. Islandici</taxon>
    </lineage>
</organism>
<dbReference type="Proteomes" id="UP000509510">
    <property type="component" value="Chromosome II"/>
</dbReference>
<dbReference type="RefSeq" id="XP_035342319.1">
    <property type="nucleotide sequence ID" value="XM_035486426.1"/>
</dbReference>
<evidence type="ECO:0000313" key="7">
    <source>
        <dbReference type="EMBL" id="QKX56141.1"/>
    </source>
</evidence>
<dbReference type="PANTHER" id="PTHR47447:SF17">
    <property type="entry name" value="OS12G0638900 PROTEIN"/>
    <property type="match status" value="1"/>
</dbReference>
<reference evidence="8" key="1">
    <citation type="submission" date="2020-06" db="EMBL/GenBank/DDBJ databases">
        <title>A chromosome-scale genome assembly of Talaromyces rugulosus W13939.</title>
        <authorList>
            <person name="Wang B."/>
            <person name="Guo L."/>
            <person name="Ye K."/>
            <person name="Wang L."/>
        </authorList>
    </citation>
    <scope>NUCLEOTIDE SEQUENCE [LARGE SCALE GENOMIC DNA]</scope>
    <source>
        <strain evidence="8">W13939</strain>
    </source>
</reference>
<name>A0A7H8QRR1_TALRU</name>
<sequence length="823" mass="93550">MPRYTFPVGRLSAQLTPSGARSRASPQGWSRVARNPSTQGCRSQSTVHNAKEAALDSHLKSGVGRIADLAKRTAPVDSESAQKSTTPKPKPKPKSKSKQNPEIGASQSNSSVVFRSLKLDGDVPTPRRKPNSHRPAPRKKGEIPPGYKVVETEEGRTYVPIKSQVPKMVSVAIHRAQRSLQEQGRVLSKEAFDFEVRLRLTSMYPYTGTLKWWDSAYQEIYTANLDEQDHTWEIPRRFEYVKALIEKMKDEDMQEVWKGLDRRGKAAAWPVIALWLLRESPDRFSEFLLATHSDPYPPFTMVSDCMLYIRFFHNELAQKEIYRSAVQTCMGPARWPVISLSQRGARLYLMTAGFEKASEAFEELKQRESLISPTTLLCFVNVFTQAGEIDKAIECLRMVHATDAESTFINSDIVGRHCSSLLKLDSVVEEDGERNFKILPQLLKLGIKPNLIMMNIILANAFATGDSHLGLDMLKYMKDQGMKLDAYTYLELLHDAVARLDRDRVQALMHEISSNAEFKNNKHLSSKVFHAHFIFGAKELFIRAGSTGAFVEMLEMYSRSYDLTPLKDLGMIPPHYENPTTQEQREPSPPVLFIIIATYLRVQPDASSSFRLYRKFRELVEEGHPVIAPMATYPHLFNEFILPFRAAGSDLRDCLSIMEDMLEPESRYITIQGAGTRVKRAKPNIWTWNTLLSVFNAARQPDAVNVIRNLMQKHNVEYDHVTWTTIIWGDVKMQDMMTAALSVQQMENAGFMPNSYTLRALRESRDPEQLQTALESLNQTSREILEWENTVVEQEQEELLDKGLQRLAGAVRTEQAESGTEQP</sequence>
<dbReference type="InterPro" id="IPR011990">
    <property type="entry name" value="TPR-like_helical_dom_sf"/>
</dbReference>
<evidence type="ECO:0000256" key="1">
    <source>
        <dbReference type="ARBA" id="ARBA00006192"/>
    </source>
</evidence>
<feature type="compositionally biased region" description="Polar residues" evidence="6">
    <location>
        <begin position="13"/>
        <end position="28"/>
    </location>
</feature>
<evidence type="ECO:0000256" key="4">
    <source>
        <dbReference type="ARBA" id="ARBA00044511"/>
    </source>
</evidence>
<feature type="compositionally biased region" description="Polar residues" evidence="6">
    <location>
        <begin position="35"/>
        <end position="48"/>
    </location>
</feature>
<evidence type="ECO:0000256" key="5">
    <source>
        <dbReference type="SAM" id="Coils"/>
    </source>
</evidence>
<gene>
    <name evidence="7" type="ORF">TRUGW13939_03241</name>
</gene>
<dbReference type="EMBL" id="CP055899">
    <property type="protein sequence ID" value="QKX56141.1"/>
    <property type="molecule type" value="Genomic_DNA"/>
</dbReference>
<dbReference type="KEGG" id="trg:TRUGW13939_03241"/>
<keyword evidence="2" id="KW-0677">Repeat</keyword>
<keyword evidence="8" id="KW-1185">Reference proteome</keyword>
<comment type="similarity">
    <text evidence="1">Belongs to the CCM1 family.</text>
</comment>
<proteinExistence type="inferred from homology"/>